<name>A0AAN8JUS7_PATCE</name>
<reference evidence="1 2" key="1">
    <citation type="submission" date="2024-01" db="EMBL/GenBank/DDBJ databases">
        <title>The genome of the rayed Mediterranean limpet Patella caerulea (Linnaeus, 1758).</title>
        <authorList>
            <person name="Anh-Thu Weber A."/>
            <person name="Halstead-Nussloch G."/>
        </authorList>
    </citation>
    <scope>NUCLEOTIDE SEQUENCE [LARGE SCALE GENOMIC DNA]</scope>
    <source>
        <strain evidence="1">AATW-2023a</strain>
        <tissue evidence="1">Whole specimen</tissue>
    </source>
</reference>
<evidence type="ECO:0000313" key="1">
    <source>
        <dbReference type="EMBL" id="KAK6182030.1"/>
    </source>
</evidence>
<sequence length="171" mass="19052">MSDVLRQKFETSDGSSIKICTRGKDLKIKRPLKSVSKALFSTRSVSSDEVDRFQSTLGLSLKQTEKALVFFRSWKGRDSVQSGVMGALRDADKQLESYYSITELSLDSSVKGEEKVLMSIVFCHDLRGLIDNVIEHRGGSVADYMIKTCIDGGDDFLKFTMNVMKRGYGGV</sequence>
<gene>
    <name evidence="1" type="ORF">SNE40_009798</name>
</gene>
<keyword evidence="2" id="KW-1185">Reference proteome</keyword>
<proteinExistence type="predicted"/>
<dbReference type="AlphaFoldDB" id="A0AAN8JUS7"/>
<dbReference type="EMBL" id="JAZGQO010000007">
    <property type="protein sequence ID" value="KAK6182030.1"/>
    <property type="molecule type" value="Genomic_DNA"/>
</dbReference>
<organism evidence="1 2">
    <name type="scientific">Patella caerulea</name>
    <name type="common">Rayed Mediterranean limpet</name>
    <dbReference type="NCBI Taxonomy" id="87958"/>
    <lineage>
        <taxon>Eukaryota</taxon>
        <taxon>Metazoa</taxon>
        <taxon>Spiralia</taxon>
        <taxon>Lophotrochozoa</taxon>
        <taxon>Mollusca</taxon>
        <taxon>Gastropoda</taxon>
        <taxon>Patellogastropoda</taxon>
        <taxon>Patelloidea</taxon>
        <taxon>Patellidae</taxon>
        <taxon>Patella</taxon>
    </lineage>
</organism>
<comment type="caution">
    <text evidence="1">The sequence shown here is derived from an EMBL/GenBank/DDBJ whole genome shotgun (WGS) entry which is preliminary data.</text>
</comment>
<accession>A0AAN8JUS7</accession>
<protein>
    <submittedName>
        <fullName evidence="1">Uncharacterized protein</fullName>
    </submittedName>
</protein>
<evidence type="ECO:0000313" key="2">
    <source>
        <dbReference type="Proteomes" id="UP001347796"/>
    </source>
</evidence>
<dbReference type="Proteomes" id="UP001347796">
    <property type="component" value="Unassembled WGS sequence"/>
</dbReference>